<reference evidence="1 2" key="1">
    <citation type="submission" date="2020-01" db="EMBL/GenBank/DDBJ databases">
        <title>Insect and environment-associated Actinomycetes.</title>
        <authorList>
            <person name="Currrie C."/>
            <person name="Chevrette M."/>
            <person name="Carlson C."/>
            <person name="Stubbendieck R."/>
            <person name="Wendt-Pienkowski E."/>
        </authorList>
    </citation>
    <scope>NUCLEOTIDE SEQUENCE [LARGE SCALE GENOMIC DNA]</scope>
    <source>
        <strain evidence="1 2">SID7754</strain>
    </source>
</reference>
<sequence>MSSAKTMSSARLGNPAMWISGVGGLWIVENLRPPVTILRSLMDFISVRS</sequence>
<organism evidence="1 2">
    <name type="scientific">Streptomyces bauhiniae</name>
    <dbReference type="NCBI Taxonomy" id="2340725"/>
    <lineage>
        <taxon>Bacteria</taxon>
        <taxon>Bacillati</taxon>
        <taxon>Actinomycetota</taxon>
        <taxon>Actinomycetes</taxon>
        <taxon>Kitasatosporales</taxon>
        <taxon>Streptomycetaceae</taxon>
        <taxon>Streptomyces</taxon>
    </lineage>
</organism>
<comment type="caution">
    <text evidence="1">The sequence shown here is derived from an EMBL/GenBank/DDBJ whole genome shotgun (WGS) entry which is preliminary data.</text>
</comment>
<protein>
    <submittedName>
        <fullName evidence="1">Uncharacterized protein</fullName>
    </submittedName>
</protein>
<dbReference type="RefSeq" id="WP_164190587.1">
    <property type="nucleotide sequence ID" value="NZ_JAAGMR010000223.1"/>
</dbReference>
<evidence type="ECO:0000313" key="1">
    <source>
        <dbReference type="EMBL" id="NEB93978.1"/>
    </source>
</evidence>
<dbReference type="Proteomes" id="UP000470520">
    <property type="component" value="Unassembled WGS sequence"/>
</dbReference>
<name>A0A7K3QVQ4_9ACTN</name>
<accession>A0A7K3QVQ4</accession>
<proteinExistence type="predicted"/>
<gene>
    <name evidence="1" type="ORF">G3I21_20195</name>
</gene>
<dbReference type="AlphaFoldDB" id="A0A7K3QVQ4"/>
<evidence type="ECO:0000313" key="2">
    <source>
        <dbReference type="Proteomes" id="UP000470520"/>
    </source>
</evidence>
<dbReference type="EMBL" id="JAAGMR010000223">
    <property type="protein sequence ID" value="NEB93978.1"/>
    <property type="molecule type" value="Genomic_DNA"/>
</dbReference>